<dbReference type="InterPro" id="IPR017517">
    <property type="entry name" value="Maleyloyr_isom"/>
</dbReference>
<evidence type="ECO:0000259" key="2">
    <source>
        <dbReference type="Pfam" id="PF11716"/>
    </source>
</evidence>
<sequence length="265" mass="28602">MTLLDDLLGDLALEGLELREVVAGLGEAGWRTPTPAAGWDIATQIAHLAWTDEAAVAAAAAVSGDPSAWDELVTEGLDDPEGFVDTEARALATLPSTDLLTTWDAGRQTLAEALRAVPEGQRLPWFGPAMSPASMATARFMETWAHGLDVREALGLDYAPSDRIRHVCHLGVRTRDFAYVVRRLDPPTEEFRVELTAPSGEAWAWGAEDASQRIRGSAYDFARLVTQRIHRGDTDLVTTGDDAEQWLGIAQAFAGPSGEGRAPRD</sequence>
<feature type="domain" description="tRNA wybutosine-synthesis" evidence="1">
    <location>
        <begin position="187"/>
        <end position="235"/>
    </location>
</feature>
<dbReference type="Gene3D" id="1.20.120.450">
    <property type="entry name" value="dinb family like domain"/>
    <property type="match status" value="1"/>
</dbReference>
<evidence type="ECO:0000259" key="1">
    <source>
        <dbReference type="Pfam" id="PF08608"/>
    </source>
</evidence>
<keyword evidence="4" id="KW-1185">Reference proteome</keyword>
<accession>A0ABV3SYE5</accession>
<name>A0ABV3SYE5_9ACTN</name>
<dbReference type="NCBIfam" id="TIGR03083">
    <property type="entry name" value="maleylpyruvate isomerase family mycothiol-dependent enzyme"/>
    <property type="match status" value="1"/>
</dbReference>
<dbReference type="SUPFAM" id="SSF109854">
    <property type="entry name" value="DinB/YfiT-like putative metalloenzymes"/>
    <property type="match status" value="1"/>
</dbReference>
<dbReference type="RefSeq" id="WP_367993861.1">
    <property type="nucleotide sequence ID" value="NZ_JBFPJR010000014.1"/>
</dbReference>
<proteinExistence type="predicted"/>
<reference evidence="3 4" key="1">
    <citation type="submission" date="2024-07" db="EMBL/GenBank/DDBJ databases">
        <authorList>
            <person name="Lee S."/>
            <person name="Kang M."/>
        </authorList>
    </citation>
    <scope>NUCLEOTIDE SEQUENCE [LARGE SCALE GENOMIC DNA]</scope>
    <source>
        <strain evidence="3 4">DS6</strain>
    </source>
</reference>
<dbReference type="NCBIfam" id="TIGR03084">
    <property type="entry name" value="TIGR03084 family metal-binding protein"/>
    <property type="match status" value="1"/>
</dbReference>
<evidence type="ECO:0000313" key="4">
    <source>
        <dbReference type="Proteomes" id="UP001556631"/>
    </source>
</evidence>
<protein>
    <submittedName>
        <fullName evidence="3">TIGR03084 family metal-binding protein</fullName>
    </submittedName>
</protein>
<organism evidence="3 4">
    <name type="scientific">Nocardioides eburneus</name>
    <dbReference type="NCBI Taxonomy" id="3231482"/>
    <lineage>
        <taxon>Bacteria</taxon>
        <taxon>Bacillati</taxon>
        <taxon>Actinomycetota</taxon>
        <taxon>Actinomycetes</taxon>
        <taxon>Propionibacteriales</taxon>
        <taxon>Nocardioidaceae</taxon>
        <taxon>Nocardioides</taxon>
    </lineage>
</organism>
<dbReference type="EMBL" id="JBFPJR010000014">
    <property type="protein sequence ID" value="MEX0427974.1"/>
    <property type="molecule type" value="Genomic_DNA"/>
</dbReference>
<dbReference type="InterPro" id="IPR017518">
    <property type="entry name" value="CHP03084"/>
</dbReference>
<gene>
    <name evidence="3" type="ORF">AB3X52_10115</name>
</gene>
<feature type="domain" description="Mycothiol-dependent maleylpyruvate isomerase metal-binding" evidence="2">
    <location>
        <begin position="14"/>
        <end position="151"/>
    </location>
</feature>
<dbReference type="Pfam" id="PF08608">
    <property type="entry name" value="Wyosine_form"/>
    <property type="match status" value="1"/>
</dbReference>
<evidence type="ECO:0000313" key="3">
    <source>
        <dbReference type="EMBL" id="MEX0427974.1"/>
    </source>
</evidence>
<dbReference type="InterPro" id="IPR034660">
    <property type="entry name" value="DinB/YfiT-like"/>
</dbReference>
<dbReference type="InterPro" id="IPR024344">
    <property type="entry name" value="MDMPI_metal-binding"/>
</dbReference>
<dbReference type="InterPro" id="IPR013917">
    <property type="entry name" value="tRNA_wybutosine-synth"/>
</dbReference>
<comment type="caution">
    <text evidence="3">The sequence shown here is derived from an EMBL/GenBank/DDBJ whole genome shotgun (WGS) entry which is preliminary data.</text>
</comment>
<dbReference type="Proteomes" id="UP001556631">
    <property type="component" value="Unassembled WGS sequence"/>
</dbReference>
<dbReference type="Pfam" id="PF11716">
    <property type="entry name" value="MDMPI_N"/>
    <property type="match status" value="1"/>
</dbReference>